<dbReference type="AlphaFoldDB" id="E6LL12"/>
<evidence type="ECO:0000313" key="2">
    <source>
        <dbReference type="Proteomes" id="UP000003434"/>
    </source>
</evidence>
<evidence type="ECO:0000313" key="1">
    <source>
        <dbReference type="EMBL" id="EFU77471.1"/>
    </source>
</evidence>
<sequence length="190" mass="22479">MVFSPEINYEDMLAKDDWEILQDKRGNKNGLEKKYHYMPLLYEVFVREQVRKYLLENNNCSLVSITDSKKEVCNGQIFYRCNSRDGKGESEIYLEGKVIPDIILKEENGSEYVIFDVKYKTGETNSGTRIDRFQILAYAYIWDCKRIGHIFPKKDSDILDINNIKYIELKCNTESDDKFNSFLRNYLEQT</sequence>
<dbReference type="InterPro" id="IPR019292">
    <property type="entry name" value="McrC"/>
</dbReference>
<protein>
    <submittedName>
        <fullName evidence="1">Uncharacterized protein</fullName>
    </submittedName>
</protein>
<dbReference type="HOGENOM" id="CLU_1426369_0_0_9"/>
<dbReference type="Proteomes" id="UP000003434">
    <property type="component" value="Unassembled WGS sequence"/>
</dbReference>
<reference evidence="1 2" key="1">
    <citation type="submission" date="2010-12" db="EMBL/GenBank/DDBJ databases">
        <authorList>
            <person name="Muzny D."/>
            <person name="Qin X."/>
            <person name="Deng J."/>
            <person name="Jiang H."/>
            <person name="Liu Y."/>
            <person name="Qu J."/>
            <person name="Song X.-Z."/>
            <person name="Zhang L."/>
            <person name="Thornton R."/>
            <person name="Coyle M."/>
            <person name="Francisco L."/>
            <person name="Jackson L."/>
            <person name="Javaid M."/>
            <person name="Korchina V."/>
            <person name="Kovar C."/>
            <person name="Mata R."/>
            <person name="Mathew T."/>
            <person name="Ngo R."/>
            <person name="Nguyen L."/>
            <person name="Nguyen N."/>
            <person name="Okwuonu G."/>
            <person name="Ongeri F."/>
            <person name="Pham C."/>
            <person name="Simmons D."/>
            <person name="Wilczek-Boney K."/>
            <person name="Hale W."/>
            <person name="Jakkamsetti A."/>
            <person name="Pham P."/>
            <person name="Ruth R."/>
            <person name="San Lucas F."/>
            <person name="Warren J."/>
            <person name="Zhang J."/>
            <person name="Zhao Z."/>
            <person name="Zhou C."/>
            <person name="Zhu D."/>
            <person name="Lee S."/>
            <person name="Bess C."/>
            <person name="Blankenburg K."/>
            <person name="Forbes L."/>
            <person name="Fu Q."/>
            <person name="Gubbala S."/>
            <person name="Hirani K."/>
            <person name="Jayaseelan J.C."/>
            <person name="Lara F."/>
            <person name="Munidasa M."/>
            <person name="Palculict T."/>
            <person name="Patil S."/>
            <person name="Pu L.-L."/>
            <person name="Saada N."/>
            <person name="Tang L."/>
            <person name="Weissenberger G."/>
            <person name="Zhu Y."/>
            <person name="Hemphill L."/>
            <person name="Shang Y."/>
            <person name="Youmans B."/>
            <person name="Ayvaz T."/>
            <person name="Ross M."/>
            <person name="Santibanez J."/>
            <person name="Aqrawi P."/>
            <person name="Gross S."/>
            <person name="Joshi V."/>
            <person name="Fowler G."/>
            <person name="Nazareth L."/>
            <person name="Reid J."/>
            <person name="Worley K."/>
            <person name="Petrosino J."/>
            <person name="Highlander S."/>
            <person name="Gibbs R."/>
        </authorList>
    </citation>
    <scope>NUCLEOTIDE SEQUENCE [LARGE SCALE GENOMIC DNA]</scope>
    <source>
        <strain evidence="1 2">DSM 3986</strain>
    </source>
</reference>
<accession>E6LL12</accession>
<dbReference type="EMBL" id="AEPW01000016">
    <property type="protein sequence ID" value="EFU77471.1"/>
    <property type="molecule type" value="Genomic_DNA"/>
</dbReference>
<dbReference type="Pfam" id="PF10117">
    <property type="entry name" value="McrBC"/>
    <property type="match status" value="1"/>
</dbReference>
<gene>
    <name evidence="1" type="ORF">HMPREF0381_0647</name>
</gene>
<proteinExistence type="predicted"/>
<dbReference type="eggNOG" id="COG4268">
    <property type="taxonomic scope" value="Bacteria"/>
</dbReference>
<organism evidence="1 2">
    <name type="scientific">Lachnoanaerobaculum saburreum DSM 3986</name>
    <dbReference type="NCBI Taxonomy" id="887325"/>
    <lineage>
        <taxon>Bacteria</taxon>
        <taxon>Bacillati</taxon>
        <taxon>Bacillota</taxon>
        <taxon>Clostridia</taxon>
        <taxon>Lachnospirales</taxon>
        <taxon>Lachnospiraceae</taxon>
        <taxon>Lachnoanaerobaculum</taxon>
    </lineage>
</organism>
<name>E6LL12_9FIRM</name>
<comment type="caution">
    <text evidence="1">The sequence shown here is derived from an EMBL/GenBank/DDBJ whole genome shotgun (WGS) entry which is preliminary data.</text>
</comment>